<sequence>MNGAESLVQTLTDQGVDICFANPGTSEMHFLKALENPRMRSVLCLFEGVCTGAADGYYRMKDTPASTLLHLGPGLANGLANIHNAKRASSGMVNIVGEHSASHLKYDPPLTSDIEGLARPLSHWVRRVESPRAVAWDVAAAVSKASEYPAQIATLILPGDASWQDAGEPVAPPRTVAVAKTPDAARIDHIAKVLRSGEPTLVVLAGRSTRGRALELAGKLKAATGCRLATQFFSARIERGAGRVTLERIPYAVNAAVEYLKGFRHIITVETTEPIAFFSYPDKPSLLKSPGTSVHALAEVGEDGAAGLEMLVDALGATYTPAVLQQRSTSAPPTGALGPASIAQALAAALPEDCVLVDESLTTGRETMGLTVGAARHDLINNMGGSIGYGTPVATGAALACPDRRVFCMVGDGSAMYTIQSLWTQAREGLNITTIIFANNSYAILKAEYAHMGAGAPGERALAMIDIDRPRIDWLAMAKSMGVPAVAVETAEAFHKAMADSVHEAGPCLIEVRL</sequence>
<dbReference type="OrthoDB" id="2254214at2"/>
<dbReference type="CDD" id="cd07035">
    <property type="entry name" value="TPP_PYR_POX_like"/>
    <property type="match status" value="1"/>
</dbReference>
<evidence type="ECO:0000259" key="3">
    <source>
        <dbReference type="Pfam" id="PF02775"/>
    </source>
</evidence>
<dbReference type="PANTHER" id="PTHR18968:SF86">
    <property type="entry name" value="ACETOLACTATE SYNTHASE LARGE SUBUNIT ILVX-RELATED"/>
    <property type="match status" value="1"/>
</dbReference>
<gene>
    <name evidence="5" type="primary">ilvX</name>
    <name evidence="5" type="ORF">BN2475_450108</name>
</gene>
<keyword evidence="6" id="KW-1185">Reference proteome</keyword>
<evidence type="ECO:0000256" key="2">
    <source>
        <dbReference type="ARBA" id="ARBA00023052"/>
    </source>
</evidence>
<evidence type="ECO:0000259" key="4">
    <source>
        <dbReference type="Pfam" id="PF02776"/>
    </source>
</evidence>
<dbReference type="STRING" id="1247936.BN2475_450108"/>
<dbReference type="PANTHER" id="PTHR18968">
    <property type="entry name" value="THIAMINE PYROPHOSPHATE ENZYMES"/>
    <property type="match status" value="1"/>
</dbReference>
<dbReference type="InterPro" id="IPR045229">
    <property type="entry name" value="TPP_enz"/>
</dbReference>
<dbReference type="EMBL" id="CYGX02000045">
    <property type="protein sequence ID" value="SIT43853.1"/>
    <property type="molecule type" value="Genomic_DNA"/>
</dbReference>
<name>A0A1N7S949_9BURK</name>
<dbReference type="GO" id="GO:0044281">
    <property type="term" value="P:small molecule metabolic process"/>
    <property type="evidence" value="ECO:0007669"/>
    <property type="project" value="UniProtKB-ARBA"/>
</dbReference>
<accession>A0A1N7S949</accession>
<organism evidence="5 6">
    <name type="scientific">Paraburkholderia ribeironis</name>
    <dbReference type="NCBI Taxonomy" id="1247936"/>
    <lineage>
        <taxon>Bacteria</taxon>
        <taxon>Pseudomonadati</taxon>
        <taxon>Pseudomonadota</taxon>
        <taxon>Betaproteobacteria</taxon>
        <taxon>Burkholderiales</taxon>
        <taxon>Burkholderiaceae</taxon>
        <taxon>Paraburkholderia</taxon>
    </lineage>
</organism>
<dbReference type="AlphaFoldDB" id="A0A1N7S949"/>
<dbReference type="GO" id="GO:0003984">
    <property type="term" value="F:acetolactate synthase activity"/>
    <property type="evidence" value="ECO:0007669"/>
    <property type="project" value="UniProtKB-EC"/>
</dbReference>
<dbReference type="GO" id="GO:0030976">
    <property type="term" value="F:thiamine pyrophosphate binding"/>
    <property type="evidence" value="ECO:0007669"/>
    <property type="project" value="InterPro"/>
</dbReference>
<dbReference type="NCBIfam" id="NF005760">
    <property type="entry name" value="PRK07586.1"/>
    <property type="match status" value="1"/>
</dbReference>
<evidence type="ECO:0000256" key="1">
    <source>
        <dbReference type="ARBA" id="ARBA00007812"/>
    </source>
</evidence>
<evidence type="ECO:0000313" key="5">
    <source>
        <dbReference type="EMBL" id="SIT43853.1"/>
    </source>
</evidence>
<dbReference type="EC" id="2.2.1.6" evidence="5"/>
<feature type="domain" description="Thiamine pyrophosphate enzyme TPP-binding" evidence="3">
    <location>
        <begin position="377"/>
        <end position="512"/>
    </location>
</feature>
<dbReference type="SUPFAM" id="SSF52518">
    <property type="entry name" value="Thiamin diphosphate-binding fold (THDP-binding)"/>
    <property type="match status" value="2"/>
</dbReference>
<dbReference type="CDD" id="cd02002">
    <property type="entry name" value="TPP_BFDC"/>
    <property type="match status" value="1"/>
</dbReference>
<keyword evidence="5" id="KW-0808">Transferase</keyword>
<reference evidence="5 6" key="1">
    <citation type="submission" date="2016-12" db="EMBL/GenBank/DDBJ databases">
        <authorList>
            <person name="Song W.-J."/>
            <person name="Kurnit D.M."/>
        </authorList>
    </citation>
    <scope>NUCLEOTIDE SEQUENCE [LARGE SCALE GENOMIC DNA]</scope>
    <source>
        <strain evidence="5 6">STM7296</strain>
    </source>
</reference>
<dbReference type="InterPro" id="IPR012001">
    <property type="entry name" value="Thiamin_PyroP_enz_TPP-bd_dom"/>
</dbReference>
<dbReference type="InterPro" id="IPR011766">
    <property type="entry name" value="TPP_enzyme_TPP-bd"/>
</dbReference>
<comment type="similarity">
    <text evidence="1">Belongs to the TPP enzyme family.</text>
</comment>
<dbReference type="Pfam" id="PF02776">
    <property type="entry name" value="TPP_enzyme_N"/>
    <property type="match status" value="1"/>
</dbReference>
<proteinExistence type="inferred from homology"/>
<evidence type="ECO:0000313" key="6">
    <source>
        <dbReference type="Proteomes" id="UP000187012"/>
    </source>
</evidence>
<protein>
    <submittedName>
        <fullName evidence="5">Putative acetolactate synthase large subunit IlvX</fullName>
        <ecNumber evidence="5">2.2.1.6</ecNumber>
    </submittedName>
</protein>
<dbReference type="Gene3D" id="3.40.50.970">
    <property type="match status" value="2"/>
</dbReference>
<dbReference type="Pfam" id="PF02775">
    <property type="entry name" value="TPP_enzyme_C"/>
    <property type="match status" value="1"/>
</dbReference>
<dbReference type="InterPro" id="IPR029061">
    <property type="entry name" value="THDP-binding"/>
</dbReference>
<keyword evidence="2" id="KW-0786">Thiamine pyrophosphate</keyword>
<dbReference type="Proteomes" id="UP000187012">
    <property type="component" value="Unassembled WGS sequence"/>
</dbReference>
<feature type="domain" description="Thiamine pyrophosphate enzyme N-terminal TPP-binding" evidence="4">
    <location>
        <begin position="1"/>
        <end position="105"/>
    </location>
</feature>
<dbReference type="RefSeq" id="WP_094781288.1">
    <property type="nucleotide sequence ID" value="NZ_CYGX02000045.1"/>
</dbReference>
<dbReference type="GO" id="GO:0050660">
    <property type="term" value="F:flavin adenine dinucleotide binding"/>
    <property type="evidence" value="ECO:0007669"/>
    <property type="project" value="TreeGrafter"/>
</dbReference>